<dbReference type="Proteomes" id="UP000182975">
    <property type="component" value="Unassembled WGS sequence"/>
</dbReference>
<protein>
    <submittedName>
        <fullName evidence="2">Uncharacterized protein</fullName>
    </submittedName>
</protein>
<feature type="compositionally biased region" description="Basic and acidic residues" evidence="1">
    <location>
        <begin position="1"/>
        <end position="12"/>
    </location>
</feature>
<evidence type="ECO:0000313" key="2">
    <source>
        <dbReference type="EMBL" id="SEO96813.1"/>
    </source>
</evidence>
<dbReference type="EMBL" id="FOEC01000014">
    <property type="protein sequence ID" value="SEO96813.1"/>
    <property type="molecule type" value="Genomic_DNA"/>
</dbReference>
<dbReference type="AlphaFoldDB" id="A0A1H8U1X2"/>
<accession>A0A1H8U1X2</accession>
<evidence type="ECO:0000256" key="1">
    <source>
        <dbReference type="SAM" id="MobiDB-lite"/>
    </source>
</evidence>
<evidence type="ECO:0000313" key="3">
    <source>
        <dbReference type="Proteomes" id="UP000182975"/>
    </source>
</evidence>
<feature type="compositionally biased region" description="Basic and acidic residues" evidence="1">
    <location>
        <begin position="54"/>
        <end position="65"/>
    </location>
</feature>
<name>A0A1H8U1X2_9ACTN</name>
<reference evidence="3" key="1">
    <citation type="submission" date="2016-10" db="EMBL/GenBank/DDBJ databases">
        <authorList>
            <person name="Varghese N."/>
        </authorList>
    </citation>
    <scope>NUCLEOTIDE SEQUENCE [LARGE SCALE GENOMIC DNA]</scope>
    <source>
        <strain evidence="3">DSM 21843</strain>
    </source>
</reference>
<gene>
    <name evidence="2" type="ORF">SAMN02910314_01771</name>
</gene>
<organism evidence="2 3">
    <name type="scientific">Denitrobacterium detoxificans</name>
    <dbReference type="NCBI Taxonomy" id="79604"/>
    <lineage>
        <taxon>Bacteria</taxon>
        <taxon>Bacillati</taxon>
        <taxon>Actinomycetota</taxon>
        <taxon>Coriobacteriia</taxon>
        <taxon>Eggerthellales</taxon>
        <taxon>Eggerthellaceae</taxon>
        <taxon>Denitrobacterium</taxon>
    </lineage>
</organism>
<proteinExistence type="predicted"/>
<sequence>MRPMRGEREAKPHANPRLTENSAFRPEGETAGRQPTIDPNQPACKYRGTMGTHDPGEPHAGDPQRQRWHGPPRRANAQPTQAGPRVPEEAL</sequence>
<keyword evidence="3" id="KW-1185">Reference proteome</keyword>
<feature type="region of interest" description="Disordered" evidence="1">
    <location>
        <begin position="1"/>
        <end position="91"/>
    </location>
</feature>